<name>A0A423VS57_9PEZI</name>
<dbReference type="STRING" id="1230097.A0A423VS57"/>
<comment type="caution">
    <text evidence="1">The sequence shown here is derived from an EMBL/GenBank/DDBJ whole genome shotgun (WGS) entry which is preliminary data.</text>
</comment>
<proteinExistence type="predicted"/>
<evidence type="ECO:0000313" key="2">
    <source>
        <dbReference type="Proteomes" id="UP000285146"/>
    </source>
</evidence>
<protein>
    <submittedName>
        <fullName evidence="1">Uncharacterized protein</fullName>
    </submittedName>
</protein>
<dbReference type="InParanoid" id="A0A423VS57"/>
<sequence>MIEFLHAYTGDYSINSDVGLLGGKGLGVKELKCKIGIDREIRERANVMLSKSGQRETGEQIVLGLADTKHGLKTDELHIHMHVNTIGCSYKIQALCDLARSEFTSYSEASWSEVEILGVLAVAETCDMTFDVEFQKLLGIIAGEHMGTSLVLRIWKILNWKDFYQKSGRLRAEEEVCDVRSRVLKALI</sequence>
<organism evidence="1 2">
    <name type="scientific">Cytospora leucostoma</name>
    <dbReference type="NCBI Taxonomy" id="1230097"/>
    <lineage>
        <taxon>Eukaryota</taxon>
        <taxon>Fungi</taxon>
        <taxon>Dikarya</taxon>
        <taxon>Ascomycota</taxon>
        <taxon>Pezizomycotina</taxon>
        <taxon>Sordariomycetes</taxon>
        <taxon>Sordariomycetidae</taxon>
        <taxon>Diaporthales</taxon>
        <taxon>Cytosporaceae</taxon>
        <taxon>Cytospora</taxon>
    </lineage>
</organism>
<gene>
    <name evidence="1" type="ORF">VPNG_09511</name>
</gene>
<keyword evidence="2" id="KW-1185">Reference proteome</keyword>
<dbReference type="Proteomes" id="UP000285146">
    <property type="component" value="Unassembled WGS sequence"/>
</dbReference>
<accession>A0A423VS57</accession>
<evidence type="ECO:0000313" key="1">
    <source>
        <dbReference type="EMBL" id="ROV93906.1"/>
    </source>
</evidence>
<dbReference type="AlphaFoldDB" id="A0A423VS57"/>
<reference evidence="1 2" key="1">
    <citation type="submission" date="2015-09" db="EMBL/GenBank/DDBJ databases">
        <title>Host preference determinants of Valsa canker pathogens revealed by comparative genomics.</title>
        <authorList>
            <person name="Yin Z."/>
            <person name="Huang L."/>
        </authorList>
    </citation>
    <scope>NUCLEOTIDE SEQUENCE [LARGE SCALE GENOMIC DNA]</scope>
    <source>
        <strain evidence="1 2">SXYLt</strain>
    </source>
</reference>
<dbReference type="EMBL" id="LKEB01000078">
    <property type="protein sequence ID" value="ROV93906.1"/>
    <property type="molecule type" value="Genomic_DNA"/>
</dbReference>